<keyword evidence="2" id="KW-1185">Reference proteome</keyword>
<comment type="caution">
    <text evidence="1">The sequence shown here is derived from an EMBL/GenBank/DDBJ whole genome shotgun (WGS) entry which is preliminary data.</text>
</comment>
<dbReference type="EMBL" id="JAQNDM010000002">
    <property type="protein sequence ID" value="MDC0710411.1"/>
    <property type="molecule type" value="Genomic_DNA"/>
</dbReference>
<reference evidence="1 2" key="1">
    <citation type="submission" date="2022-11" db="EMBL/GenBank/DDBJ databases">
        <title>Minimal conservation of predation-associated metabolite biosynthetic gene clusters underscores biosynthetic potential of Myxococcota including descriptions for ten novel species: Archangium lansinium sp. nov., Myxococcus landrumus sp. nov., Nannocystis bai.</title>
        <authorList>
            <person name="Ahearne A."/>
            <person name="Stevens C."/>
            <person name="Dowd S."/>
        </authorList>
    </citation>
    <scope>NUCLEOTIDE SEQUENCE [LARGE SCALE GENOMIC DNA]</scope>
    <source>
        <strain evidence="1 2">NCWAL01</strain>
    </source>
</reference>
<evidence type="ECO:0000313" key="1">
    <source>
        <dbReference type="EMBL" id="MDC0710411.1"/>
    </source>
</evidence>
<protein>
    <submittedName>
        <fullName evidence="1">Uncharacterized protein</fullName>
    </submittedName>
</protein>
<name>A0ABT5D9U7_9BACT</name>
<gene>
    <name evidence="1" type="ORF">POL68_18180</name>
</gene>
<evidence type="ECO:0000313" key="2">
    <source>
        <dbReference type="Proteomes" id="UP001221838"/>
    </source>
</evidence>
<dbReference type="RefSeq" id="WP_272139843.1">
    <property type="nucleotide sequence ID" value="NZ_JAQNDM010000002.1"/>
</dbReference>
<dbReference type="Proteomes" id="UP001221838">
    <property type="component" value="Unassembled WGS sequence"/>
</dbReference>
<proteinExistence type="predicted"/>
<organism evidence="1 2">
    <name type="scientific">Stigmatella ashevillensis</name>
    <dbReference type="NCBI Taxonomy" id="2995309"/>
    <lineage>
        <taxon>Bacteria</taxon>
        <taxon>Pseudomonadati</taxon>
        <taxon>Myxococcota</taxon>
        <taxon>Myxococcia</taxon>
        <taxon>Myxococcales</taxon>
        <taxon>Cystobacterineae</taxon>
        <taxon>Archangiaceae</taxon>
        <taxon>Stigmatella</taxon>
    </lineage>
</organism>
<accession>A0ABT5D9U7</accession>
<sequence length="198" mass="21995">MPPPDLRGFVEGLHSTGREQHPPAIVLTEDYRQRTELAVALKDEADVYGIQLREFPSIDDLLRLIPELSAVRGDGAIILVDTDRGAEWGSWLEASRERLPDWFQLVLILIMPTELPRLAAVAPSFFSWVKTQVVSGTELMASSTGGDSVMTTLDEFQVQTGMTPQQFVEAWTQGRLPDNFRNSSWLNLAMAVLGALDV</sequence>